<dbReference type="Pfam" id="PF10545">
    <property type="entry name" value="MADF_DNA_bdg"/>
    <property type="match status" value="1"/>
</dbReference>
<feature type="domain" description="MADF" evidence="2">
    <location>
        <begin position="1"/>
        <end position="79"/>
    </location>
</feature>
<dbReference type="InterPro" id="IPR006578">
    <property type="entry name" value="MADF-dom"/>
</dbReference>
<protein>
    <recommendedName>
        <fullName evidence="2">MADF domain-containing protein</fullName>
    </recommendedName>
</protein>
<organism evidence="3 4">
    <name type="scientific">Petrolisthes cinctipes</name>
    <name type="common">Flat porcelain crab</name>
    <dbReference type="NCBI Taxonomy" id="88211"/>
    <lineage>
        <taxon>Eukaryota</taxon>
        <taxon>Metazoa</taxon>
        <taxon>Ecdysozoa</taxon>
        <taxon>Arthropoda</taxon>
        <taxon>Crustacea</taxon>
        <taxon>Multicrustacea</taxon>
        <taxon>Malacostraca</taxon>
        <taxon>Eumalacostraca</taxon>
        <taxon>Eucarida</taxon>
        <taxon>Decapoda</taxon>
        <taxon>Pleocyemata</taxon>
        <taxon>Anomura</taxon>
        <taxon>Galatheoidea</taxon>
        <taxon>Porcellanidae</taxon>
        <taxon>Petrolisthes</taxon>
    </lineage>
</organism>
<feature type="compositionally biased region" description="Low complexity" evidence="1">
    <location>
        <begin position="136"/>
        <end position="148"/>
    </location>
</feature>
<evidence type="ECO:0000313" key="3">
    <source>
        <dbReference type="EMBL" id="KAK3893681.1"/>
    </source>
</evidence>
<name>A0AAE1GKT8_PETCI</name>
<evidence type="ECO:0000256" key="1">
    <source>
        <dbReference type="SAM" id="MobiDB-lite"/>
    </source>
</evidence>
<dbReference type="Proteomes" id="UP001286313">
    <property type="component" value="Unassembled WGS sequence"/>
</dbReference>
<feature type="region of interest" description="Disordered" evidence="1">
    <location>
        <begin position="133"/>
        <end position="186"/>
    </location>
</feature>
<evidence type="ECO:0000313" key="4">
    <source>
        <dbReference type="Proteomes" id="UP001286313"/>
    </source>
</evidence>
<feature type="region of interest" description="Disordered" evidence="1">
    <location>
        <begin position="85"/>
        <end position="105"/>
    </location>
</feature>
<feature type="compositionally biased region" description="Polar residues" evidence="1">
    <location>
        <begin position="85"/>
        <end position="96"/>
    </location>
</feature>
<proteinExistence type="predicted"/>
<evidence type="ECO:0000259" key="2">
    <source>
        <dbReference type="PROSITE" id="PS51029"/>
    </source>
</evidence>
<dbReference type="PROSITE" id="PS51029">
    <property type="entry name" value="MADF"/>
    <property type="match status" value="1"/>
</dbReference>
<sequence length="240" mass="26366">MFLKKTFKRHLYQRIAIAIQEEFPALAGVTADAVMHKWGNLKKTFSRELQKAKQPKSGSGYTSKWHLFEVLLFLTDTASADQSVCNYSEHQSQDNRPASMAESQDVVDGTSLVYSGSEDVDGMLTHFLHDESEGFSPASSLSPHSSSSGTQQAGCSRPRAPNTITNNGTTATTTQVSTSLSRQDGTTDNKVTVNVEDLLTSIVVNQLAILKHIKDTSAKFDGQESVSVLHDEVRRLQTNW</sequence>
<accession>A0AAE1GKT8</accession>
<dbReference type="AlphaFoldDB" id="A0AAE1GKT8"/>
<comment type="caution">
    <text evidence="3">The sequence shown here is derived from an EMBL/GenBank/DDBJ whole genome shotgun (WGS) entry which is preliminary data.</text>
</comment>
<feature type="compositionally biased region" description="Low complexity" evidence="1">
    <location>
        <begin position="162"/>
        <end position="181"/>
    </location>
</feature>
<gene>
    <name evidence="3" type="ORF">Pcinc_002509</name>
</gene>
<reference evidence="3" key="1">
    <citation type="submission" date="2023-10" db="EMBL/GenBank/DDBJ databases">
        <title>Genome assemblies of two species of porcelain crab, Petrolisthes cinctipes and Petrolisthes manimaculis (Anomura: Porcellanidae).</title>
        <authorList>
            <person name="Angst P."/>
        </authorList>
    </citation>
    <scope>NUCLEOTIDE SEQUENCE</scope>
    <source>
        <strain evidence="3">PB745_01</strain>
        <tissue evidence="3">Gill</tissue>
    </source>
</reference>
<dbReference type="EMBL" id="JAWQEG010000188">
    <property type="protein sequence ID" value="KAK3893681.1"/>
    <property type="molecule type" value="Genomic_DNA"/>
</dbReference>
<keyword evidence="4" id="KW-1185">Reference proteome</keyword>